<accession>A0A816WL85</accession>
<evidence type="ECO:0000256" key="1">
    <source>
        <dbReference type="SAM" id="Phobius"/>
    </source>
</evidence>
<reference evidence="2" key="1">
    <citation type="submission" date="2021-01" db="EMBL/GenBank/DDBJ databases">
        <authorList>
            <consortium name="Genoscope - CEA"/>
            <person name="William W."/>
        </authorList>
    </citation>
    <scope>NUCLEOTIDE SEQUENCE</scope>
</reference>
<sequence length="40" mass="4531">METVRDNKQTLIFIIYIALLGKPNLGTFIAFCCIVLFPGR</sequence>
<evidence type="ECO:0000313" key="2">
    <source>
        <dbReference type="EMBL" id="CAF2136660.1"/>
    </source>
</evidence>
<dbReference type="Proteomes" id="UP001295469">
    <property type="component" value="Chromosome A02"/>
</dbReference>
<proteinExistence type="predicted"/>
<protein>
    <submittedName>
        <fullName evidence="2">(rape) hypothetical protein</fullName>
    </submittedName>
</protein>
<keyword evidence="1" id="KW-0812">Transmembrane</keyword>
<name>A0A816WL85_BRANA</name>
<feature type="transmembrane region" description="Helical" evidence="1">
    <location>
        <begin position="12"/>
        <end position="37"/>
    </location>
</feature>
<keyword evidence="1" id="KW-1133">Transmembrane helix</keyword>
<organism evidence="2">
    <name type="scientific">Brassica napus</name>
    <name type="common">Rape</name>
    <dbReference type="NCBI Taxonomy" id="3708"/>
    <lineage>
        <taxon>Eukaryota</taxon>
        <taxon>Viridiplantae</taxon>
        <taxon>Streptophyta</taxon>
        <taxon>Embryophyta</taxon>
        <taxon>Tracheophyta</taxon>
        <taxon>Spermatophyta</taxon>
        <taxon>Magnoliopsida</taxon>
        <taxon>eudicotyledons</taxon>
        <taxon>Gunneridae</taxon>
        <taxon>Pentapetalae</taxon>
        <taxon>rosids</taxon>
        <taxon>malvids</taxon>
        <taxon>Brassicales</taxon>
        <taxon>Brassicaceae</taxon>
        <taxon>Brassiceae</taxon>
        <taxon>Brassica</taxon>
    </lineage>
</organism>
<dbReference type="AlphaFoldDB" id="A0A816WL85"/>
<keyword evidence="1" id="KW-0472">Membrane</keyword>
<dbReference type="EMBL" id="HG994356">
    <property type="protein sequence ID" value="CAF2136660.1"/>
    <property type="molecule type" value="Genomic_DNA"/>
</dbReference>
<gene>
    <name evidence="2" type="ORF">DARMORV10_A02P05420.1</name>
</gene>